<keyword evidence="9" id="KW-0902">Two-component regulatory system</keyword>
<evidence type="ECO:0000256" key="6">
    <source>
        <dbReference type="ARBA" id="ARBA00022692"/>
    </source>
</evidence>
<comment type="catalytic activity">
    <reaction evidence="1">
        <text>ATP + protein L-histidine = ADP + protein N-phospho-L-histidine.</text>
        <dbReference type="EC" id="2.7.13.3"/>
    </reaction>
</comment>
<dbReference type="InterPro" id="IPR036890">
    <property type="entry name" value="HATPase_C_sf"/>
</dbReference>
<keyword evidence="5" id="KW-0808">Transferase</keyword>
<sequence length="607" mass="64570">MPPADSAVRSVRRALRRWRDALSTTARSLARRWRSSLQLRVVTSALALGVVALALLGVYLSFSIRDGLFEQRVDRIEQENVAMTEQVRTTFQSSPATTTADLQTLLSTMIQTLSAGASSAQDFLLLSAPDLPVRSLDVATEPGLNDVVSPQLRAATVSSSGQVLQSVRLPAEYTGSGVAEPGVVVGSTVEVPTIGTYELYAIYSLQAEQETLAFVQRTLAVGAVAILALVGVLTWVVTLQTVAPVRRAATVAARLADGHLDERMAGSRGHDEMATLARTFNEMAANLEDQIARMEELSAAQRRFVSDVSHELRTPLTTIRMAGDVIHASREDLDPAAERSAELLVTQLDRFESLLTDLLEISRFDAGAAVLDVEPRDLRDLVSVVVETAAPLAASKGVFLSVSLPEEPATADVDPRRVERVVRNLVVNALEHAEGKPVEVTVATDPKAVAVVVRDHGIGLTPQQLQRVFDRFWRADPARTRTTGGTGLGLAISVEDAHLHAGWLEAWGKPGEGASFRLTLPRRAGIRLERSPVPLTGPSRGVTSLPTGQIPVVNPPTGPTPTAIPELAAGDAADTPGTPGDAGTVEADGPADAVDPVDGAVHEEGTR</sequence>
<dbReference type="Pfam" id="PF00672">
    <property type="entry name" value="HAMP"/>
    <property type="match status" value="1"/>
</dbReference>
<evidence type="ECO:0000256" key="1">
    <source>
        <dbReference type="ARBA" id="ARBA00000085"/>
    </source>
</evidence>
<organism evidence="15 16">
    <name type="scientific">Isoptericola cucumis</name>
    <dbReference type="NCBI Taxonomy" id="1776856"/>
    <lineage>
        <taxon>Bacteria</taxon>
        <taxon>Bacillati</taxon>
        <taxon>Actinomycetota</taxon>
        <taxon>Actinomycetes</taxon>
        <taxon>Micrococcales</taxon>
        <taxon>Promicromonosporaceae</taxon>
        <taxon>Isoptericola</taxon>
    </lineage>
</organism>
<feature type="transmembrane region" description="Helical" evidence="12">
    <location>
        <begin position="219"/>
        <end position="237"/>
    </location>
</feature>
<dbReference type="SUPFAM" id="SSF55874">
    <property type="entry name" value="ATPase domain of HSP90 chaperone/DNA topoisomerase II/histidine kinase"/>
    <property type="match status" value="1"/>
</dbReference>
<dbReference type="PROSITE" id="PS50109">
    <property type="entry name" value="HIS_KIN"/>
    <property type="match status" value="1"/>
</dbReference>
<dbReference type="PROSITE" id="PS50885">
    <property type="entry name" value="HAMP"/>
    <property type="match status" value="1"/>
</dbReference>
<comment type="caution">
    <text evidence="15">The sequence shown here is derived from an EMBL/GenBank/DDBJ whole genome shotgun (WGS) entry which is preliminary data.</text>
</comment>
<evidence type="ECO:0000313" key="15">
    <source>
        <dbReference type="EMBL" id="GGI08732.1"/>
    </source>
</evidence>
<evidence type="ECO:0000256" key="10">
    <source>
        <dbReference type="ARBA" id="ARBA00035305"/>
    </source>
</evidence>
<dbReference type="Pfam" id="PF00512">
    <property type="entry name" value="HisKA"/>
    <property type="match status" value="1"/>
</dbReference>
<dbReference type="InterPro" id="IPR047669">
    <property type="entry name" value="MtrAB_MtrB"/>
</dbReference>
<gene>
    <name evidence="15" type="ORF">GCM10007368_22640</name>
</gene>
<dbReference type="Gene3D" id="3.30.565.10">
    <property type="entry name" value="Histidine kinase-like ATPase, C-terminal domain"/>
    <property type="match status" value="1"/>
</dbReference>
<evidence type="ECO:0000256" key="5">
    <source>
        <dbReference type="ARBA" id="ARBA00022679"/>
    </source>
</evidence>
<dbReference type="Pfam" id="PF02518">
    <property type="entry name" value="HATPase_c"/>
    <property type="match status" value="1"/>
</dbReference>
<evidence type="ECO:0000256" key="9">
    <source>
        <dbReference type="ARBA" id="ARBA00023012"/>
    </source>
</evidence>
<dbReference type="EC" id="2.7.13.3" evidence="3"/>
<keyword evidence="6 12" id="KW-0812">Transmembrane</keyword>
<dbReference type="NCBIfam" id="NF040691">
    <property type="entry name" value="MtrAB_MtrB"/>
    <property type="match status" value="1"/>
</dbReference>
<reference evidence="16" key="1">
    <citation type="journal article" date="2019" name="Int. J. Syst. Evol. Microbiol.">
        <title>The Global Catalogue of Microorganisms (GCM) 10K type strain sequencing project: providing services to taxonomists for standard genome sequencing and annotation.</title>
        <authorList>
            <consortium name="The Broad Institute Genomics Platform"/>
            <consortium name="The Broad Institute Genome Sequencing Center for Infectious Disease"/>
            <person name="Wu L."/>
            <person name="Ma J."/>
        </authorList>
    </citation>
    <scope>NUCLEOTIDE SEQUENCE [LARGE SCALE GENOMIC DNA]</scope>
    <source>
        <strain evidence="16">CCM 8653</strain>
    </source>
</reference>
<dbReference type="PANTHER" id="PTHR43711">
    <property type="entry name" value="TWO-COMPONENT HISTIDINE KINASE"/>
    <property type="match status" value="1"/>
</dbReference>
<keyword evidence="7 15" id="KW-0418">Kinase</keyword>
<keyword evidence="16" id="KW-1185">Reference proteome</keyword>
<name>A0ABQ2B8Q5_9MICO</name>
<feature type="compositionally biased region" description="Low complexity" evidence="11">
    <location>
        <begin position="585"/>
        <end position="599"/>
    </location>
</feature>
<dbReference type="SMART" id="SM00304">
    <property type="entry name" value="HAMP"/>
    <property type="match status" value="1"/>
</dbReference>
<keyword evidence="12" id="KW-0472">Membrane</keyword>
<dbReference type="Proteomes" id="UP000632535">
    <property type="component" value="Unassembled WGS sequence"/>
</dbReference>
<dbReference type="PRINTS" id="PR00344">
    <property type="entry name" value="BCTRLSENSOR"/>
</dbReference>
<dbReference type="SUPFAM" id="SSF158472">
    <property type="entry name" value="HAMP domain-like"/>
    <property type="match status" value="1"/>
</dbReference>
<dbReference type="InterPro" id="IPR003661">
    <property type="entry name" value="HisK_dim/P_dom"/>
</dbReference>
<keyword evidence="8 12" id="KW-1133">Transmembrane helix</keyword>
<dbReference type="SMART" id="SM00388">
    <property type="entry name" value="HisKA"/>
    <property type="match status" value="1"/>
</dbReference>
<dbReference type="EMBL" id="BMDG01000007">
    <property type="protein sequence ID" value="GGI08732.1"/>
    <property type="molecule type" value="Genomic_DNA"/>
</dbReference>
<evidence type="ECO:0000256" key="8">
    <source>
        <dbReference type="ARBA" id="ARBA00022989"/>
    </source>
</evidence>
<feature type="transmembrane region" description="Helical" evidence="12">
    <location>
        <begin position="41"/>
        <end position="62"/>
    </location>
</feature>
<dbReference type="GO" id="GO:0016301">
    <property type="term" value="F:kinase activity"/>
    <property type="evidence" value="ECO:0007669"/>
    <property type="project" value="UniProtKB-KW"/>
</dbReference>
<dbReference type="CDD" id="cd00082">
    <property type="entry name" value="HisKA"/>
    <property type="match status" value="1"/>
</dbReference>
<evidence type="ECO:0000256" key="4">
    <source>
        <dbReference type="ARBA" id="ARBA00022553"/>
    </source>
</evidence>
<dbReference type="CDD" id="cd06225">
    <property type="entry name" value="HAMP"/>
    <property type="match status" value="1"/>
</dbReference>
<dbReference type="InterPro" id="IPR036097">
    <property type="entry name" value="HisK_dim/P_sf"/>
</dbReference>
<evidence type="ECO:0000313" key="16">
    <source>
        <dbReference type="Proteomes" id="UP000632535"/>
    </source>
</evidence>
<feature type="domain" description="Histidine kinase" evidence="13">
    <location>
        <begin position="307"/>
        <end position="524"/>
    </location>
</feature>
<keyword evidence="4" id="KW-0597">Phosphoprotein</keyword>
<comment type="subcellular location">
    <subcellularLocation>
        <location evidence="2">Cell membrane</location>
    </subcellularLocation>
</comment>
<dbReference type="InterPro" id="IPR050736">
    <property type="entry name" value="Sensor_HK_Regulatory"/>
</dbReference>
<dbReference type="SUPFAM" id="SSF47384">
    <property type="entry name" value="Homodimeric domain of signal transducing histidine kinase"/>
    <property type="match status" value="1"/>
</dbReference>
<feature type="domain" description="HAMP" evidence="14">
    <location>
        <begin position="239"/>
        <end position="292"/>
    </location>
</feature>
<evidence type="ECO:0000256" key="2">
    <source>
        <dbReference type="ARBA" id="ARBA00004236"/>
    </source>
</evidence>
<accession>A0ABQ2B8Q5</accession>
<feature type="region of interest" description="Disordered" evidence="11">
    <location>
        <begin position="530"/>
        <end position="607"/>
    </location>
</feature>
<evidence type="ECO:0000256" key="3">
    <source>
        <dbReference type="ARBA" id="ARBA00012438"/>
    </source>
</evidence>
<dbReference type="InterPro" id="IPR003594">
    <property type="entry name" value="HATPase_dom"/>
</dbReference>
<dbReference type="InterPro" id="IPR004358">
    <property type="entry name" value="Sig_transdc_His_kin-like_C"/>
</dbReference>
<dbReference type="Gene3D" id="1.10.287.130">
    <property type="match status" value="1"/>
</dbReference>
<dbReference type="PANTHER" id="PTHR43711:SF1">
    <property type="entry name" value="HISTIDINE KINASE 1"/>
    <property type="match status" value="1"/>
</dbReference>
<dbReference type="Gene3D" id="6.10.340.10">
    <property type="match status" value="1"/>
</dbReference>
<dbReference type="SMART" id="SM00387">
    <property type="entry name" value="HATPase_c"/>
    <property type="match status" value="1"/>
</dbReference>
<dbReference type="InterPro" id="IPR003660">
    <property type="entry name" value="HAMP_dom"/>
</dbReference>
<dbReference type="InterPro" id="IPR005467">
    <property type="entry name" value="His_kinase_dom"/>
</dbReference>
<evidence type="ECO:0000259" key="14">
    <source>
        <dbReference type="PROSITE" id="PS50885"/>
    </source>
</evidence>
<evidence type="ECO:0000259" key="13">
    <source>
        <dbReference type="PROSITE" id="PS50109"/>
    </source>
</evidence>
<evidence type="ECO:0000256" key="11">
    <source>
        <dbReference type="SAM" id="MobiDB-lite"/>
    </source>
</evidence>
<proteinExistence type="predicted"/>
<evidence type="ECO:0000256" key="7">
    <source>
        <dbReference type="ARBA" id="ARBA00022777"/>
    </source>
</evidence>
<dbReference type="RefSeq" id="WP_188523819.1">
    <property type="nucleotide sequence ID" value="NZ_BMDG01000007.1"/>
</dbReference>
<protein>
    <recommendedName>
        <fullName evidence="10">Sensor histidine kinase MtrB</fullName>
        <ecNumber evidence="3">2.7.13.3</ecNumber>
    </recommendedName>
</protein>
<evidence type="ECO:0000256" key="12">
    <source>
        <dbReference type="SAM" id="Phobius"/>
    </source>
</evidence>